<dbReference type="InterPro" id="IPR002938">
    <property type="entry name" value="FAD-bd"/>
</dbReference>
<reference evidence="9 10" key="1">
    <citation type="submission" date="2018-01" db="EMBL/GenBank/DDBJ databases">
        <title>Halomonas endophytica sp. nov., isolated from storage liquid in the stems of Populus euphratica.</title>
        <authorList>
            <person name="Chen C."/>
        </authorList>
    </citation>
    <scope>NUCLEOTIDE SEQUENCE [LARGE SCALE GENOMIC DNA]</scope>
    <source>
        <strain evidence="9 10">MC28</strain>
    </source>
</reference>
<name>A0A2N7TZC4_9GAMM</name>
<dbReference type="OrthoDB" id="9769565at2"/>
<dbReference type="InterPro" id="IPR010971">
    <property type="entry name" value="UbiH/COQ6"/>
</dbReference>
<comment type="similarity">
    <text evidence="3">Belongs to the UbiH/COQ6 family.</text>
</comment>
<dbReference type="GO" id="GO:0071949">
    <property type="term" value="F:FAD binding"/>
    <property type="evidence" value="ECO:0007669"/>
    <property type="project" value="InterPro"/>
</dbReference>
<evidence type="ECO:0000256" key="7">
    <source>
        <dbReference type="ARBA" id="ARBA00023033"/>
    </source>
</evidence>
<dbReference type="InterPro" id="IPR036188">
    <property type="entry name" value="FAD/NAD-bd_sf"/>
</dbReference>
<dbReference type="PRINTS" id="PR00420">
    <property type="entry name" value="RNGMNOXGNASE"/>
</dbReference>
<gene>
    <name evidence="9" type="ORF">C1H69_17340</name>
</gene>
<proteinExistence type="inferred from homology"/>
<keyword evidence="5" id="KW-0274">FAD</keyword>
<evidence type="ECO:0000256" key="3">
    <source>
        <dbReference type="ARBA" id="ARBA00005349"/>
    </source>
</evidence>
<evidence type="ECO:0000313" key="10">
    <source>
        <dbReference type="Proteomes" id="UP000235803"/>
    </source>
</evidence>
<evidence type="ECO:0000256" key="6">
    <source>
        <dbReference type="ARBA" id="ARBA00023002"/>
    </source>
</evidence>
<evidence type="ECO:0000259" key="8">
    <source>
        <dbReference type="Pfam" id="PF01494"/>
    </source>
</evidence>
<evidence type="ECO:0000256" key="4">
    <source>
        <dbReference type="ARBA" id="ARBA00022630"/>
    </source>
</evidence>
<protein>
    <recommendedName>
        <fullName evidence="8">FAD-binding domain-containing protein</fullName>
    </recommendedName>
</protein>
<dbReference type="PANTHER" id="PTHR43876:SF25">
    <property type="entry name" value="MONOOXYGENASE NMA2164"/>
    <property type="match status" value="1"/>
</dbReference>
<comment type="pathway">
    <text evidence="2">Cofactor biosynthesis; ubiquinone biosynthesis.</text>
</comment>
<dbReference type="PANTHER" id="PTHR43876">
    <property type="entry name" value="UBIQUINONE BIOSYNTHESIS MONOOXYGENASE COQ6, MITOCHONDRIAL"/>
    <property type="match status" value="1"/>
</dbReference>
<dbReference type="EMBL" id="PNRF01000036">
    <property type="protein sequence ID" value="PMR73503.1"/>
    <property type="molecule type" value="Genomic_DNA"/>
</dbReference>
<sequence length="399" mass="44476">MEEGGTRVQVAIIGAGPVGLCFARALAMHGVKVALVDKQPREALREAAFDGREIALSHPSQAILERLDIWRRISAEERSPLRDARVFNGASRFAMTIASGRHERRKPLGVLVPNHAIRRAAYRAAEECANIHWYQAALERIESAADGVRLALDDGSRIEAELAVAADSRFSQTRRHLGIAAEMRDNGRTMLVCRMQHDMPNDQTAWEWFGHGQTLALLPLDTHLSSVVLTLPAREMDSVLALDEAAFATEMERRFSHRLGAMEKRSKAHRYPLVSVYAERFVAHRFALIGDAAVGMHPVTAHGFNIGLQGQQRLAERLLAARRRGQDIAAPNVLESYQRDHRLATRPLYLATQAIVSLYTDDRLPARLLRHVGLRVAERAAPLKGAIAHHLLQRHSRLP</sequence>
<dbReference type="NCBIfam" id="NF006593">
    <property type="entry name" value="PRK09126.1"/>
    <property type="match status" value="1"/>
</dbReference>
<dbReference type="GO" id="GO:0006744">
    <property type="term" value="P:ubiquinone biosynthetic process"/>
    <property type="evidence" value="ECO:0007669"/>
    <property type="project" value="UniProtKB-UniPathway"/>
</dbReference>
<dbReference type="GO" id="GO:0004497">
    <property type="term" value="F:monooxygenase activity"/>
    <property type="evidence" value="ECO:0007669"/>
    <property type="project" value="UniProtKB-KW"/>
</dbReference>
<dbReference type="Proteomes" id="UP000235803">
    <property type="component" value="Unassembled WGS sequence"/>
</dbReference>
<dbReference type="Gene3D" id="3.50.50.60">
    <property type="entry name" value="FAD/NAD(P)-binding domain"/>
    <property type="match status" value="2"/>
</dbReference>
<dbReference type="GO" id="GO:0016705">
    <property type="term" value="F:oxidoreductase activity, acting on paired donors, with incorporation or reduction of molecular oxygen"/>
    <property type="evidence" value="ECO:0007669"/>
    <property type="project" value="InterPro"/>
</dbReference>
<feature type="domain" description="FAD-binding" evidence="8">
    <location>
        <begin position="7"/>
        <end position="342"/>
    </location>
</feature>
<evidence type="ECO:0000256" key="1">
    <source>
        <dbReference type="ARBA" id="ARBA00001974"/>
    </source>
</evidence>
<keyword evidence="7" id="KW-0503">Monooxygenase</keyword>
<dbReference type="SUPFAM" id="SSF51905">
    <property type="entry name" value="FAD/NAD(P)-binding domain"/>
    <property type="match status" value="1"/>
</dbReference>
<evidence type="ECO:0000256" key="2">
    <source>
        <dbReference type="ARBA" id="ARBA00004749"/>
    </source>
</evidence>
<keyword evidence="4" id="KW-0285">Flavoprotein</keyword>
<keyword evidence="6" id="KW-0560">Oxidoreductase</keyword>
<dbReference type="AlphaFoldDB" id="A0A2N7TZC4"/>
<organism evidence="9 10">
    <name type="scientific">Billgrantia endophytica</name>
    <dbReference type="NCBI Taxonomy" id="2033802"/>
    <lineage>
        <taxon>Bacteria</taxon>
        <taxon>Pseudomonadati</taxon>
        <taxon>Pseudomonadota</taxon>
        <taxon>Gammaproteobacteria</taxon>
        <taxon>Oceanospirillales</taxon>
        <taxon>Halomonadaceae</taxon>
        <taxon>Billgrantia</taxon>
    </lineage>
</organism>
<dbReference type="UniPathway" id="UPA00232"/>
<evidence type="ECO:0000313" key="9">
    <source>
        <dbReference type="EMBL" id="PMR73503.1"/>
    </source>
</evidence>
<evidence type="ECO:0000256" key="5">
    <source>
        <dbReference type="ARBA" id="ARBA00022827"/>
    </source>
</evidence>
<keyword evidence="10" id="KW-1185">Reference proteome</keyword>
<dbReference type="NCBIfam" id="TIGR01988">
    <property type="entry name" value="Ubi-OHases"/>
    <property type="match status" value="1"/>
</dbReference>
<comment type="cofactor">
    <cofactor evidence="1">
        <name>FAD</name>
        <dbReference type="ChEBI" id="CHEBI:57692"/>
    </cofactor>
</comment>
<dbReference type="Pfam" id="PF01494">
    <property type="entry name" value="FAD_binding_3"/>
    <property type="match status" value="1"/>
</dbReference>
<comment type="caution">
    <text evidence="9">The sequence shown here is derived from an EMBL/GenBank/DDBJ whole genome shotgun (WGS) entry which is preliminary data.</text>
</comment>
<dbReference type="InterPro" id="IPR051205">
    <property type="entry name" value="UbiH/COQ6_monooxygenase"/>
</dbReference>
<accession>A0A2N7TZC4</accession>